<evidence type="ECO:0000256" key="1">
    <source>
        <dbReference type="SAM" id="MobiDB-lite"/>
    </source>
</evidence>
<feature type="region of interest" description="Disordered" evidence="1">
    <location>
        <begin position="535"/>
        <end position="554"/>
    </location>
</feature>
<dbReference type="EMBL" id="KN121161">
    <property type="protein sequence ID" value="KFO36988.1"/>
    <property type="molecule type" value="Genomic_DNA"/>
</dbReference>
<dbReference type="Proteomes" id="UP000028990">
    <property type="component" value="Unassembled WGS sequence"/>
</dbReference>
<feature type="compositionally biased region" description="Polar residues" evidence="1">
    <location>
        <begin position="661"/>
        <end position="683"/>
    </location>
</feature>
<dbReference type="GO" id="GO:0005634">
    <property type="term" value="C:nucleus"/>
    <property type="evidence" value="ECO:0007669"/>
    <property type="project" value="TreeGrafter"/>
</dbReference>
<feature type="region of interest" description="Disordered" evidence="1">
    <location>
        <begin position="659"/>
        <end position="698"/>
    </location>
</feature>
<evidence type="ECO:0000313" key="3">
    <source>
        <dbReference type="Proteomes" id="UP000028990"/>
    </source>
</evidence>
<dbReference type="AlphaFoldDB" id="A0A091E2Q2"/>
<reference evidence="2 3" key="1">
    <citation type="submission" date="2013-11" db="EMBL/GenBank/DDBJ databases">
        <title>The Damaraland mole rat (Fukomys damarensis) genome and evolution of African mole rats.</title>
        <authorList>
            <person name="Gladyshev V.N."/>
            <person name="Fang X."/>
        </authorList>
    </citation>
    <scope>NUCLEOTIDE SEQUENCE [LARGE SCALE GENOMIC DNA]</scope>
    <source>
        <tissue evidence="2">Liver</tissue>
    </source>
</reference>
<accession>A0A091E2Q2</accession>
<evidence type="ECO:0000313" key="2">
    <source>
        <dbReference type="EMBL" id="KFO36988.1"/>
    </source>
</evidence>
<keyword evidence="3" id="KW-1185">Reference proteome</keyword>
<organism evidence="2 3">
    <name type="scientific">Fukomys damarensis</name>
    <name type="common">Damaraland mole rat</name>
    <name type="synonym">Cryptomys damarensis</name>
    <dbReference type="NCBI Taxonomy" id="885580"/>
    <lineage>
        <taxon>Eukaryota</taxon>
        <taxon>Metazoa</taxon>
        <taxon>Chordata</taxon>
        <taxon>Craniata</taxon>
        <taxon>Vertebrata</taxon>
        <taxon>Euteleostomi</taxon>
        <taxon>Mammalia</taxon>
        <taxon>Eutheria</taxon>
        <taxon>Euarchontoglires</taxon>
        <taxon>Glires</taxon>
        <taxon>Rodentia</taxon>
        <taxon>Hystricomorpha</taxon>
        <taxon>Bathyergidae</taxon>
        <taxon>Fukomys</taxon>
    </lineage>
</organism>
<name>A0A091E2Q2_FUKDA</name>
<gene>
    <name evidence="2" type="ORF">H920_01635</name>
</gene>
<protein>
    <submittedName>
        <fullName evidence="2">Protein SGT1</fullName>
    </submittedName>
</protein>
<sequence>MFAKWFRRRAAKDNQQGSGSRQVSRSYRRASAGLEFQGPMGAKLVRILAADSNSRVTVKQATEESPLESQVLRLIIRITALGCPFNALPACTKLHLAAVFSKKMEENRMLATVEDTVKYQLFLIPDESKDPGKHREILEKYIERIMTQFAPMLAPYIWQNQPFNLKYKPGKGGVPACMYGMTKFGDNIEDEWFIVYLIKQITKEFPELIARIEDNDGEFLLIEAADFLPKWLDPDNSANRVFFHHGELCIIPQPTNSETVSWLPTAPPTIPQALNIISAHPEKILASESIRAAVNRRIRGYPEKIQASLHRAHCFLPAGIAVVLKQRPRLVAAAVQAFYLRDPIDLRACRAFKTFLPETRIMTSVTFTKCLYAQLVQQRFVPDRRSGYRLPPPSHPQYRAHELGMKLAHGFEILCSKCSPHFSNSKKSLVTTSPLWASFLESLKKNDYFKGLIEDSTQYQERLEMAKNYFQLSVDGPESSLAMSPGEEILTMLQTVPFDIEELRKEEANLPPEDDDQWLELSPDQLDQLLQEAAGTNEPQPISKKEEEQSSDLTQVTESMKAFISKVSTHKGAELPREPSEAPITFDTDSFLNYLDKILGPKVQESDSDDLSEEDSEYLDSDDDLDLKMQEPGEEDSLKGTFDNLKSYMAQMDQELAHTSIGKSFTTRKQMNKDLSSQTTSNNSDEEDSAARDSVMSPVDVDLNLVSNILESYSSQAGLAGPASNLLQSMGVQLPDNRDHSYK</sequence>
<feature type="region of interest" description="Disordered" evidence="1">
    <location>
        <begin position="603"/>
        <end position="640"/>
    </location>
</feature>
<dbReference type="Pfam" id="PF07093">
    <property type="entry name" value="SGT1"/>
    <property type="match status" value="1"/>
</dbReference>
<dbReference type="STRING" id="885580.ENSFDAP00000008064"/>
<feature type="compositionally biased region" description="Acidic residues" evidence="1">
    <location>
        <begin position="606"/>
        <end position="625"/>
    </location>
</feature>
<proteinExistence type="predicted"/>
<dbReference type="eggNOG" id="KOG2406">
    <property type="taxonomic scope" value="Eukaryota"/>
</dbReference>
<dbReference type="InterPro" id="IPR010770">
    <property type="entry name" value="Ecd"/>
</dbReference>
<dbReference type="PANTHER" id="PTHR13060:SF0">
    <property type="entry name" value="PROTEIN ECDYSONELESS HOMOLOG"/>
    <property type="match status" value="1"/>
</dbReference>
<dbReference type="PANTHER" id="PTHR13060">
    <property type="entry name" value="SGT1 PROTEIN HSGT1 SUPPRESSOR OF GCR2"/>
    <property type="match status" value="1"/>
</dbReference>